<evidence type="ECO:0000313" key="15">
    <source>
        <dbReference type="EMBL" id="TYP69128.1"/>
    </source>
</evidence>
<evidence type="ECO:0000256" key="5">
    <source>
        <dbReference type="ARBA" id="ARBA00022692"/>
    </source>
</evidence>
<keyword evidence="4" id="KW-0808">Transferase</keyword>
<evidence type="ECO:0000256" key="9">
    <source>
        <dbReference type="ARBA" id="ARBA00022989"/>
    </source>
</evidence>
<evidence type="ECO:0000256" key="10">
    <source>
        <dbReference type="ARBA" id="ARBA00023034"/>
    </source>
</evidence>
<dbReference type="PANTHER" id="PTHR46025:SF3">
    <property type="entry name" value="XYLOSYLTRANSFERASE OXT"/>
    <property type="match status" value="1"/>
</dbReference>
<dbReference type="InterPro" id="IPR003406">
    <property type="entry name" value="Glyco_trans_14"/>
</dbReference>
<evidence type="ECO:0000256" key="6">
    <source>
        <dbReference type="ARBA" id="ARBA00022723"/>
    </source>
</evidence>
<gene>
    <name evidence="15" type="ORF">BCM02_1164</name>
</gene>
<organism evidence="15 16">
    <name type="scientific">Paenibacillus methanolicus</name>
    <dbReference type="NCBI Taxonomy" id="582686"/>
    <lineage>
        <taxon>Bacteria</taxon>
        <taxon>Bacillati</taxon>
        <taxon>Bacillota</taxon>
        <taxon>Bacilli</taxon>
        <taxon>Bacillales</taxon>
        <taxon>Paenibacillaceae</taxon>
        <taxon>Paenibacillus</taxon>
    </lineage>
</organism>
<keyword evidence="13" id="KW-0325">Glycoprotein</keyword>
<dbReference type="Proteomes" id="UP000323257">
    <property type="component" value="Unassembled WGS sequence"/>
</dbReference>
<keyword evidence="8" id="KW-0735">Signal-anchor</keyword>
<keyword evidence="6" id="KW-0479">Metal-binding</keyword>
<dbReference type="GO" id="GO:0030158">
    <property type="term" value="F:protein xylosyltransferase activity"/>
    <property type="evidence" value="ECO:0007669"/>
    <property type="project" value="InterPro"/>
</dbReference>
<keyword evidence="9" id="KW-1133">Transmembrane helix</keyword>
<evidence type="ECO:0000256" key="12">
    <source>
        <dbReference type="ARBA" id="ARBA00023157"/>
    </source>
</evidence>
<evidence type="ECO:0000256" key="11">
    <source>
        <dbReference type="ARBA" id="ARBA00023136"/>
    </source>
</evidence>
<evidence type="ECO:0000256" key="13">
    <source>
        <dbReference type="ARBA" id="ARBA00023180"/>
    </source>
</evidence>
<keyword evidence="10" id="KW-0333">Golgi apparatus</keyword>
<sequence length="216" mass="25611">MVNAMYNLIEYVVHQTGCEYLLFISGEDYPIIPGALYDTYIDCEKNYVQYEKLPKKDWDHGGIDRVQHLYPFRSYTTFRSRAFIKLQKLMKYSRNYGTLGFSLYGGSQWININRTAAEYVLDQWHTFYSVIKYSRIPDELLFQSILLNSPLRETIENNNLRFLHFEKGHDHPVYLDKSYFGKINDAMPLFCRKIQDPATFEAFHRYFNNAEAQNNG</sequence>
<proteinExistence type="predicted"/>
<accession>A0A5S5BRY3</accession>
<evidence type="ECO:0000256" key="1">
    <source>
        <dbReference type="ARBA" id="ARBA00004323"/>
    </source>
</evidence>
<dbReference type="GO" id="GO:0016020">
    <property type="term" value="C:membrane"/>
    <property type="evidence" value="ECO:0007669"/>
    <property type="project" value="InterPro"/>
</dbReference>
<dbReference type="Pfam" id="PF02485">
    <property type="entry name" value="Branch"/>
    <property type="match status" value="1"/>
</dbReference>
<reference evidence="15 16" key="1">
    <citation type="submission" date="2019-07" db="EMBL/GenBank/DDBJ databases">
        <title>Genomic Encyclopedia of Type Strains, Phase III (KMG-III): the genomes of soil and plant-associated and newly described type strains.</title>
        <authorList>
            <person name="Whitman W."/>
        </authorList>
    </citation>
    <scope>NUCLEOTIDE SEQUENCE [LARGE SCALE GENOMIC DNA]</scope>
    <source>
        <strain evidence="15 16">BL24</strain>
    </source>
</reference>
<comment type="caution">
    <text evidence="15">The sequence shown here is derived from an EMBL/GenBank/DDBJ whole genome shotgun (WGS) entry which is preliminary data.</text>
</comment>
<dbReference type="PANTHER" id="PTHR46025">
    <property type="entry name" value="XYLOSYLTRANSFERASE OXT"/>
    <property type="match status" value="1"/>
</dbReference>
<dbReference type="EMBL" id="VNHS01000016">
    <property type="protein sequence ID" value="TYP69128.1"/>
    <property type="molecule type" value="Genomic_DNA"/>
</dbReference>
<evidence type="ECO:0000256" key="7">
    <source>
        <dbReference type="ARBA" id="ARBA00022824"/>
    </source>
</evidence>
<keyword evidence="11" id="KW-0472">Membrane</keyword>
<dbReference type="AlphaFoldDB" id="A0A5S5BRY3"/>
<keyword evidence="3" id="KW-0328">Glycosyltransferase</keyword>
<evidence type="ECO:0000256" key="4">
    <source>
        <dbReference type="ARBA" id="ARBA00022679"/>
    </source>
</evidence>
<keyword evidence="5" id="KW-0812">Transmembrane</keyword>
<dbReference type="GO" id="GO:0046872">
    <property type="term" value="F:metal ion binding"/>
    <property type="evidence" value="ECO:0007669"/>
    <property type="project" value="UniProtKB-KW"/>
</dbReference>
<evidence type="ECO:0000256" key="8">
    <source>
        <dbReference type="ARBA" id="ARBA00022968"/>
    </source>
</evidence>
<comment type="subcellular location">
    <subcellularLocation>
        <location evidence="2">Endoplasmic reticulum membrane</location>
        <topology evidence="2">Single-pass type II membrane protein</topology>
    </subcellularLocation>
    <subcellularLocation>
        <location evidence="1">Golgi apparatus membrane</location>
        <topology evidence="1">Single-pass type II membrane protein</topology>
    </subcellularLocation>
</comment>
<keyword evidence="12" id="KW-1015">Disulfide bond</keyword>
<protein>
    <recommendedName>
        <fullName evidence="14">Peptide O-xylosyltransferase</fullName>
    </recommendedName>
</protein>
<evidence type="ECO:0000313" key="16">
    <source>
        <dbReference type="Proteomes" id="UP000323257"/>
    </source>
</evidence>
<name>A0A5S5BRY3_9BACL</name>
<dbReference type="GO" id="GO:0030166">
    <property type="term" value="P:proteoglycan biosynthetic process"/>
    <property type="evidence" value="ECO:0007669"/>
    <property type="project" value="InterPro"/>
</dbReference>
<evidence type="ECO:0000256" key="3">
    <source>
        <dbReference type="ARBA" id="ARBA00022676"/>
    </source>
</evidence>
<evidence type="ECO:0000256" key="2">
    <source>
        <dbReference type="ARBA" id="ARBA00004648"/>
    </source>
</evidence>
<evidence type="ECO:0000256" key="14">
    <source>
        <dbReference type="ARBA" id="ARBA00042865"/>
    </source>
</evidence>
<dbReference type="InterPro" id="IPR043538">
    <property type="entry name" value="XYLT"/>
</dbReference>
<keyword evidence="7" id="KW-0256">Endoplasmic reticulum</keyword>
<keyword evidence="16" id="KW-1185">Reference proteome</keyword>